<evidence type="ECO:0000256" key="5">
    <source>
        <dbReference type="ARBA" id="ARBA00010185"/>
    </source>
</evidence>
<dbReference type="Pfam" id="PF01148">
    <property type="entry name" value="CTP_transf_1"/>
    <property type="match status" value="1"/>
</dbReference>
<accession>A0A2K9NMN5</accession>
<dbReference type="UniPathway" id="UPA00557">
    <property type="reaction ID" value="UER00614"/>
</dbReference>
<dbReference type="PANTHER" id="PTHR46382:SF1">
    <property type="entry name" value="PHOSPHATIDATE CYTIDYLYLTRANSFERASE"/>
    <property type="match status" value="1"/>
</dbReference>
<dbReference type="PANTHER" id="PTHR46382">
    <property type="entry name" value="PHOSPHATIDATE CYTIDYLYLTRANSFERASE"/>
    <property type="match status" value="1"/>
</dbReference>
<evidence type="ECO:0000256" key="9">
    <source>
        <dbReference type="ARBA" id="ARBA00022516"/>
    </source>
</evidence>
<keyword evidence="15" id="KW-0472">Membrane</keyword>
<keyword evidence="14" id="KW-0443">Lipid metabolism</keyword>
<evidence type="ECO:0000256" key="18">
    <source>
        <dbReference type="RuleBase" id="RU003938"/>
    </source>
</evidence>
<organism evidence="19 20">
    <name type="scientific">Bacteriovorax stolpii</name>
    <name type="common">Bdellovibrio stolpii</name>
    <dbReference type="NCBI Taxonomy" id="960"/>
    <lineage>
        <taxon>Bacteria</taxon>
        <taxon>Pseudomonadati</taxon>
        <taxon>Bdellovibrionota</taxon>
        <taxon>Bacteriovoracia</taxon>
        <taxon>Bacteriovoracales</taxon>
        <taxon>Bacteriovoracaceae</taxon>
        <taxon>Bacteriovorax</taxon>
    </lineage>
</organism>
<dbReference type="PROSITE" id="PS01315">
    <property type="entry name" value="CDS"/>
    <property type="match status" value="1"/>
</dbReference>
<sequence length="276" mass="30936">MVSNTKARIISALVMAAIVVVAVIFGKWTTLAVILAAALLCIDELLVNFSQTRREEFNYKYVMGFFIILFVSVNVLGAKLSLGFFTVAAIFLNLFLIYYLFKIPSSGEFMKNSSRKNPAIITTFVMLPLLSIGIYFDSEYWREILGMLLIVTYSMDTGAWFVGKNFGKHKLWPAVSPKKTVEGLIGGMIIAAVLASLAWWQFFGDFRWYYSAIFAVCGAMSQVGDLVQSKMKREFAIKDSSNLIPGHGGVYDRIDSLIFLSPFFVIVVKYLGQHLL</sequence>
<dbReference type="RefSeq" id="WP_102242047.1">
    <property type="nucleotide sequence ID" value="NZ_CP025704.1"/>
</dbReference>
<comment type="similarity">
    <text evidence="5 18">Belongs to the CDS family.</text>
</comment>
<dbReference type="AlphaFoldDB" id="A0A2K9NMN5"/>
<evidence type="ECO:0000313" key="19">
    <source>
        <dbReference type="EMBL" id="AUN96752.1"/>
    </source>
</evidence>
<evidence type="ECO:0000256" key="6">
    <source>
        <dbReference type="ARBA" id="ARBA00012487"/>
    </source>
</evidence>
<evidence type="ECO:0000256" key="1">
    <source>
        <dbReference type="ARBA" id="ARBA00001698"/>
    </source>
</evidence>
<evidence type="ECO:0000256" key="8">
    <source>
        <dbReference type="ARBA" id="ARBA00022475"/>
    </source>
</evidence>
<evidence type="ECO:0000256" key="15">
    <source>
        <dbReference type="ARBA" id="ARBA00023136"/>
    </source>
</evidence>
<evidence type="ECO:0000256" key="14">
    <source>
        <dbReference type="ARBA" id="ARBA00023098"/>
    </source>
</evidence>
<comment type="catalytic activity">
    <reaction evidence="1 18">
        <text>a 1,2-diacyl-sn-glycero-3-phosphate + CTP + H(+) = a CDP-1,2-diacyl-sn-glycerol + diphosphate</text>
        <dbReference type="Rhea" id="RHEA:16229"/>
        <dbReference type="ChEBI" id="CHEBI:15378"/>
        <dbReference type="ChEBI" id="CHEBI:33019"/>
        <dbReference type="ChEBI" id="CHEBI:37563"/>
        <dbReference type="ChEBI" id="CHEBI:58332"/>
        <dbReference type="ChEBI" id="CHEBI:58608"/>
        <dbReference type="EC" id="2.7.7.41"/>
    </reaction>
</comment>
<protein>
    <recommendedName>
        <fullName evidence="7 18">Phosphatidate cytidylyltransferase</fullName>
        <ecNumber evidence="6 18">2.7.7.41</ecNumber>
    </recommendedName>
</protein>
<keyword evidence="11 18" id="KW-0812">Transmembrane</keyword>
<evidence type="ECO:0000256" key="7">
    <source>
        <dbReference type="ARBA" id="ARBA00019373"/>
    </source>
</evidence>
<name>A0A2K9NMN5_BACTC</name>
<proteinExistence type="inferred from homology"/>
<keyword evidence="10 18" id="KW-0808">Transferase</keyword>
<keyword evidence="20" id="KW-1185">Reference proteome</keyword>
<dbReference type="EMBL" id="CP025704">
    <property type="protein sequence ID" value="AUN96752.1"/>
    <property type="molecule type" value="Genomic_DNA"/>
</dbReference>
<dbReference type="Proteomes" id="UP000235584">
    <property type="component" value="Chromosome"/>
</dbReference>
<gene>
    <name evidence="19" type="ORF">C0V70_01265</name>
</gene>
<evidence type="ECO:0000256" key="16">
    <source>
        <dbReference type="ARBA" id="ARBA00023209"/>
    </source>
</evidence>
<evidence type="ECO:0000256" key="4">
    <source>
        <dbReference type="ARBA" id="ARBA00005189"/>
    </source>
</evidence>
<evidence type="ECO:0000256" key="17">
    <source>
        <dbReference type="ARBA" id="ARBA00023264"/>
    </source>
</evidence>
<keyword evidence="12 18" id="KW-0548">Nucleotidyltransferase</keyword>
<dbReference type="OrthoDB" id="5290710at2"/>
<evidence type="ECO:0000256" key="13">
    <source>
        <dbReference type="ARBA" id="ARBA00022989"/>
    </source>
</evidence>
<dbReference type="InterPro" id="IPR000374">
    <property type="entry name" value="PC_trans"/>
</dbReference>
<comment type="pathway">
    <text evidence="3 18">Phospholipid metabolism; CDP-diacylglycerol biosynthesis; CDP-diacylglycerol from sn-glycerol 3-phosphate: step 3/3.</text>
</comment>
<keyword evidence="17" id="KW-1208">Phospholipid metabolism</keyword>
<keyword evidence="9" id="KW-0444">Lipid biosynthesis</keyword>
<evidence type="ECO:0000313" key="20">
    <source>
        <dbReference type="Proteomes" id="UP000235584"/>
    </source>
</evidence>
<comment type="subcellular location">
    <subcellularLocation>
        <location evidence="2">Cell membrane</location>
        <topology evidence="2">Multi-pass membrane protein</topology>
    </subcellularLocation>
</comment>
<evidence type="ECO:0000256" key="11">
    <source>
        <dbReference type="ARBA" id="ARBA00022692"/>
    </source>
</evidence>
<reference evidence="19 20" key="1">
    <citation type="submission" date="2018-01" db="EMBL/GenBank/DDBJ databases">
        <title>Complete genome sequence of Bacteriovorax stolpii DSM12778.</title>
        <authorList>
            <person name="Tang B."/>
            <person name="Chang J."/>
        </authorList>
    </citation>
    <scope>NUCLEOTIDE SEQUENCE [LARGE SCALE GENOMIC DNA]</scope>
    <source>
        <strain evidence="19 20">DSM 12778</strain>
    </source>
</reference>
<keyword evidence="13" id="KW-1133">Transmembrane helix</keyword>
<dbReference type="GO" id="GO:0016024">
    <property type="term" value="P:CDP-diacylglycerol biosynthetic process"/>
    <property type="evidence" value="ECO:0007669"/>
    <property type="project" value="UniProtKB-UniPathway"/>
</dbReference>
<keyword evidence="16" id="KW-0594">Phospholipid biosynthesis</keyword>
<evidence type="ECO:0000256" key="10">
    <source>
        <dbReference type="ARBA" id="ARBA00022679"/>
    </source>
</evidence>
<keyword evidence="8" id="KW-1003">Cell membrane</keyword>
<dbReference type="GO" id="GO:0004605">
    <property type="term" value="F:phosphatidate cytidylyltransferase activity"/>
    <property type="evidence" value="ECO:0007669"/>
    <property type="project" value="UniProtKB-EC"/>
</dbReference>
<evidence type="ECO:0000256" key="12">
    <source>
        <dbReference type="ARBA" id="ARBA00022695"/>
    </source>
</evidence>
<evidence type="ECO:0000256" key="3">
    <source>
        <dbReference type="ARBA" id="ARBA00005119"/>
    </source>
</evidence>
<dbReference type="EC" id="2.7.7.41" evidence="6 18"/>
<evidence type="ECO:0000256" key="2">
    <source>
        <dbReference type="ARBA" id="ARBA00004651"/>
    </source>
</evidence>
<dbReference type="GO" id="GO:0005886">
    <property type="term" value="C:plasma membrane"/>
    <property type="evidence" value="ECO:0007669"/>
    <property type="project" value="UniProtKB-SubCell"/>
</dbReference>
<comment type="pathway">
    <text evidence="4">Lipid metabolism.</text>
</comment>
<dbReference type="KEGG" id="bsto:C0V70_01265"/>